<reference evidence="8 9" key="1">
    <citation type="submission" date="2020-09" db="EMBL/GenBank/DDBJ databases">
        <title>Biosynthesis of the nuclear factor of activated T cells inhibitor NFAT-133 and its congeners in Streptomyces pactum.</title>
        <authorList>
            <person name="Zhou W."/>
            <person name="Posri P."/>
            <person name="Abugrain M.E."/>
            <person name="Weisberg A.J."/>
            <person name="Chang J.H."/>
            <person name="Mahmud T."/>
        </authorList>
    </citation>
    <scope>NUCLEOTIDE SEQUENCE [LARGE SCALE GENOMIC DNA]</scope>
    <source>
        <strain evidence="8 9">ATCC 27456</strain>
    </source>
</reference>
<feature type="transmembrane region" description="Helical" evidence="6">
    <location>
        <begin position="55"/>
        <end position="73"/>
    </location>
</feature>
<name>A0ABS0NJX5_9ACTN</name>
<feature type="transmembrane region" description="Helical" evidence="6">
    <location>
        <begin position="128"/>
        <end position="147"/>
    </location>
</feature>
<evidence type="ECO:0000256" key="3">
    <source>
        <dbReference type="ARBA" id="ARBA00022692"/>
    </source>
</evidence>
<feature type="transmembrane region" description="Helical" evidence="6">
    <location>
        <begin position="159"/>
        <end position="181"/>
    </location>
</feature>
<keyword evidence="5 6" id="KW-0472">Membrane</keyword>
<comment type="subcellular location">
    <subcellularLocation>
        <location evidence="1">Membrane</location>
        <topology evidence="1">Multi-pass membrane protein</topology>
    </subcellularLocation>
</comment>
<accession>A0ABS0NJX5</accession>
<evidence type="ECO:0000256" key="5">
    <source>
        <dbReference type="ARBA" id="ARBA00023136"/>
    </source>
</evidence>
<organism evidence="8 9">
    <name type="scientific">Streptomyces pactum</name>
    <dbReference type="NCBI Taxonomy" id="68249"/>
    <lineage>
        <taxon>Bacteria</taxon>
        <taxon>Bacillati</taxon>
        <taxon>Actinomycetota</taxon>
        <taxon>Actinomycetes</taxon>
        <taxon>Kitasatosporales</taxon>
        <taxon>Streptomycetaceae</taxon>
        <taxon>Streptomyces</taxon>
    </lineage>
</organism>
<dbReference type="InterPro" id="IPR050638">
    <property type="entry name" value="AA-Vitamin_Transporters"/>
</dbReference>
<feature type="transmembrane region" description="Helical" evidence="6">
    <location>
        <begin position="79"/>
        <end position="97"/>
    </location>
</feature>
<comment type="similarity">
    <text evidence="2">Belongs to the EamA transporter family.</text>
</comment>
<proteinExistence type="inferred from homology"/>
<feature type="transmembrane region" description="Helical" evidence="6">
    <location>
        <begin position="245"/>
        <end position="263"/>
    </location>
</feature>
<feature type="transmembrane region" description="Helical" evidence="6">
    <location>
        <begin position="187"/>
        <end position="207"/>
    </location>
</feature>
<feature type="transmembrane region" description="Helical" evidence="6">
    <location>
        <begin position="12"/>
        <end position="43"/>
    </location>
</feature>
<dbReference type="Pfam" id="PF00892">
    <property type="entry name" value="EamA"/>
    <property type="match status" value="1"/>
</dbReference>
<protein>
    <submittedName>
        <fullName evidence="8">EamA family transporter</fullName>
    </submittedName>
</protein>
<feature type="transmembrane region" description="Helical" evidence="6">
    <location>
        <begin position="219"/>
        <end position="239"/>
    </location>
</feature>
<evidence type="ECO:0000259" key="7">
    <source>
        <dbReference type="Pfam" id="PF00892"/>
    </source>
</evidence>
<gene>
    <name evidence="8" type="ORF">IHE55_11650</name>
</gene>
<dbReference type="PANTHER" id="PTHR32322">
    <property type="entry name" value="INNER MEMBRANE TRANSPORTER"/>
    <property type="match status" value="1"/>
</dbReference>
<evidence type="ECO:0000313" key="8">
    <source>
        <dbReference type="EMBL" id="MBH5335417.1"/>
    </source>
</evidence>
<evidence type="ECO:0000313" key="9">
    <source>
        <dbReference type="Proteomes" id="UP000807371"/>
    </source>
</evidence>
<feature type="domain" description="EamA" evidence="7">
    <location>
        <begin position="129"/>
        <end position="257"/>
    </location>
</feature>
<keyword evidence="9" id="KW-1185">Reference proteome</keyword>
<dbReference type="PANTHER" id="PTHR32322:SF2">
    <property type="entry name" value="EAMA DOMAIN-CONTAINING PROTEIN"/>
    <property type="match status" value="1"/>
</dbReference>
<dbReference type="Proteomes" id="UP000807371">
    <property type="component" value="Unassembled WGS sequence"/>
</dbReference>
<dbReference type="SUPFAM" id="SSF103481">
    <property type="entry name" value="Multidrug resistance efflux transporter EmrE"/>
    <property type="match status" value="2"/>
</dbReference>
<dbReference type="InterPro" id="IPR037185">
    <property type="entry name" value="EmrE-like"/>
</dbReference>
<keyword evidence="4 6" id="KW-1133">Transmembrane helix</keyword>
<dbReference type="EMBL" id="JACYXC010000001">
    <property type="protein sequence ID" value="MBH5335417.1"/>
    <property type="molecule type" value="Genomic_DNA"/>
</dbReference>
<evidence type="ECO:0000256" key="4">
    <source>
        <dbReference type="ARBA" id="ARBA00022989"/>
    </source>
</evidence>
<dbReference type="InterPro" id="IPR000620">
    <property type="entry name" value="EamA_dom"/>
</dbReference>
<evidence type="ECO:0000256" key="2">
    <source>
        <dbReference type="ARBA" id="ARBA00007362"/>
    </source>
</evidence>
<keyword evidence="3 6" id="KW-0812">Transmembrane</keyword>
<evidence type="ECO:0000256" key="1">
    <source>
        <dbReference type="ARBA" id="ARBA00004141"/>
    </source>
</evidence>
<dbReference type="RefSeq" id="WP_197991943.1">
    <property type="nucleotide sequence ID" value="NZ_JACYXC010000001.1"/>
</dbReference>
<sequence length="271" mass="27855">MLGSGLSNQVGASVGALAFPVIGPAGVVAVRQWVAAVLLYAVGRPRFGRFTGAQWRPVLGLALVFAAMNLSLYTAIDRIGLGLAVTLEFLGPLAVALGGSRRRLDAVCALAAAGAVAVLVRPRPSTDYLGIGLGLLAAVCWASYILLNRTVARRVPGLQGSAAAAVVSAAAYVPIGALVLWRNPPTGAALLCALTAGVLSSAVPFLADLLALRRVPAQFFGVFMSVNPVFAALVGWAVLDQRLDPLAWSAILVIVGTNALAVITSSARRPR</sequence>
<evidence type="ECO:0000256" key="6">
    <source>
        <dbReference type="SAM" id="Phobius"/>
    </source>
</evidence>
<comment type="caution">
    <text evidence="8">The sequence shown here is derived from an EMBL/GenBank/DDBJ whole genome shotgun (WGS) entry which is preliminary data.</text>
</comment>